<dbReference type="SUPFAM" id="SSF51395">
    <property type="entry name" value="FMN-linked oxidoreductases"/>
    <property type="match status" value="1"/>
</dbReference>
<evidence type="ECO:0000256" key="3">
    <source>
        <dbReference type="ARBA" id="ARBA00011048"/>
    </source>
</evidence>
<comment type="caution">
    <text evidence="11">The sequence shown here is derived from an EMBL/GenBank/DDBJ whole genome shotgun (WGS) entry which is preliminary data.</text>
</comment>
<evidence type="ECO:0000256" key="1">
    <source>
        <dbReference type="ARBA" id="ARBA00001917"/>
    </source>
</evidence>
<dbReference type="SUPFAM" id="SSF51905">
    <property type="entry name" value="FAD/NAD(P)-binding domain"/>
    <property type="match status" value="1"/>
</dbReference>
<dbReference type="GO" id="GO:0046872">
    <property type="term" value="F:metal ion binding"/>
    <property type="evidence" value="ECO:0007669"/>
    <property type="project" value="UniProtKB-KW"/>
</dbReference>
<evidence type="ECO:0000256" key="2">
    <source>
        <dbReference type="ARBA" id="ARBA00001966"/>
    </source>
</evidence>
<dbReference type="Gene3D" id="3.20.20.70">
    <property type="entry name" value="Aldolase class I"/>
    <property type="match status" value="1"/>
</dbReference>
<accession>A0A5M8Q643</accession>
<evidence type="ECO:0000256" key="4">
    <source>
        <dbReference type="ARBA" id="ARBA00022630"/>
    </source>
</evidence>
<dbReference type="SUPFAM" id="SSF51971">
    <property type="entry name" value="Nucleotide-binding domain"/>
    <property type="match status" value="1"/>
</dbReference>
<evidence type="ECO:0000256" key="6">
    <source>
        <dbReference type="ARBA" id="ARBA00022723"/>
    </source>
</evidence>
<evidence type="ECO:0000256" key="9">
    <source>
        <dbReference type="ARBA" id="ARBA00023014"/>
    </source>
</evidence>
<dbReference type="AlphaFoldDB" id="A0A5M8Q643"/>
<dbReference type="PANTHER" id="PTHR42917">
    <property type="entry name" value="2,4-DIENOYL-COA REDUCTASE"/>
    <property type="match status" value="1"/>
</dbReference>
<name>A0A5M8Q643_9MICO</name>
<dbReference type="EMBL" id="VOIR01000016">
    <property type="protein sequence ID" value="KAA6431339.1"/>
    <property type="molecule type" value="Genomic_DNA"/>
</dbReference>
<dbReference type="InterPro" id="IPR036188">
    <property type="entry name" value="FAD/NAD-bd_sf"/>
</dbReference>
<dbReference type="GO" id="GO:0051536">
    <property type="term" value="F:iron-sulfur cluster binding"/>
    <property type="evidence" value="ECO:0007669"/>
    <property type="project" value="UniProtKB-KW"/>
</dbReference>
<evidence type="ECO:0000256" key="8">
    <source>
        <dbReference type="ARBA" id="ARBA00023004"/>
    </source>
</evidence>
<gene>
    <name evidence="11" type="ORF">FQ330_11290</name>
</gene>
<keyword evidence="12" id="KW-1185">Reference proteome</keyword>
<evidence type="ECO:0000313" key="11">
    <source>
        <dbReference type="EMBL" id="KAA6431339.1"/>
    </source>
</evidence>
<proteinExistence type="inferred from homology"/>
<evidence type="ECO:0000313" key="12">
    <source>
        <dbReference type="Proteomes" id="UP000323221"/>
    </source>
</evidence>
<keyword evidence="8" id="KW-0408">Iron</keyword>
<protein>
    <submittedName>
        <fullName evidence="11">NAD(P)-binding protein</fullName>
    </submittedName>
</protein>
<dbReference type="Pfam" id="PF12831">
    <property type="entry name" value="FAD_oxidored"/>
    <property type="match status" value="1"/>
</dbReference>
<evidence type="ECO:0000256" key="5">
    <source>
        <dbReference type="ARBA" id="ARBA00022643"/>
    </source>
</evidence>
<dbReference type="InterPro" id="IPR051793">
    <property type="entry name" value="NADH:flavin_oxidoreductase"/>
</dbReference>
<keyword evidence="7" id="KW-0560">Oxidoreductase</keyword>
<keyword evidence="5" id="KW-0288">FMN</keyword>
<comment type="cofactor">
    <cofactor evidence="2">
        <name>[4Fe-4S] cluster</name>
        <dbReference type="ChEBI" id="CHEBI:49883"/>
    </cofactor>
</comment>
<dbReference type="GO" id="GO:0008670">
    <property type="term" value="F:2,4-dienoyl-CoA reductase (NADPH) activity"/>
    <property type="evidence" value="ECO:0007669"/>
    <property type="project" value="TreeGrafter"/>
</dbReference>
<dbReference type="Proteomes" id="UP000323221">
    <property type="component" value="Unassembled WGS sequence"/>
</dbReference>
<comment type="cofactor">
    <cofactor evidence="1">
        <name>FMN</name>
        <dbReference type="ChEBI" id="CHEBI:58210"/>
    </cofactor>
</comment>
<organism evidence="11 12">
    <name type="scientific">Agrococcus sediminis</name>
    <dbReference type="NCBI Taxonomy" id="2599924"/>
    <lineage>
        <taxon>Bacteria</taxon>
        <taxon>Bacillati</taxon>
        <taxon>Actinomycetota</taxon>
        <taxon>Actinomycetes</taxon>
        <taxon>Micrococcales</taxon>
        <taxon>Microbacteriaceae</taxon>
        <taxon>Agrococcus</taxon>
    </lineage>
</organism>
<feature type="domain" description="NADH:flavin oxidoreductase/NADH oxidase N-terminal" evidence="10">
    <location>
        <begin position="15"/>
        <end position="341"/>
    </location>
</feature>
<evidence type="ECO:0000256" key="7">
    <source>
        <dbReference type="ARBA" id="ARBA00023002"/>
    </source>
</evidence>
<dbReference type="Pfam" id="PF00724">
    <property type="entry name" value="Oxidored_FMN"/>
    <property type="match status" value="1"/>
</dbReference>
<dbReference type="GO" id="GO:0033543">
    <property type="term" value="P:fatty acid beta-oxidation, unsaturated, even number, reductase/isomerase pathway"/>
    <property type="evidence" value="ECO:0007669"/>
    <property type="project" value="TreeGrafter"/>
</dbReference>
<comment type="similarity">
    <text evidence="3">In the N-terminal section; belongs to the NADH:flavin oxidoreductase/NADH oxidase family.</text>
</comment>
<dbReference type="GO" id="GO:0010181">
    <property type="term" value="F:FMN binding"/>
    <property type="evidence" value="ECO:0007669"/>
    <property type="project" value="InterPro"/>
</dbReference>
<dbReference type="Gene3D" id="3.40.50.720">
    <property type="entry name" value="NAD(P)-binding Rossmann-like Domain"/>
    <property type="match status" value="1"/>
</dbReference>
<dbReference type="OrthoDB" id="3169239at2"/>
<evidence type="ECO:0000259" key="10">
    <source>
        <dbReference type="Pfam" id="PF00724"/>
    </source>
</evidence>
<keyword evidence="4" id="KW-0285">Flavoprotein</keyword>
<dbReference type="InterPro" id="IPR013785">
    <property type="entry name" value="Aldolase_TIM"/>
</dbReference>
<keyword evidence="9" id="KW-0411">Iron-sulfur</keyword>
<keyword evidence="6" id="KW-0479">Metal-binding</keyword>
<sequence length="666" mass="70268">MSGWCEDRQVSLIAQPLRIGAFDAPNRIMQAAHSKQYSDRVESDRETAYFVRRARGGCGLFVAGNHLVHPSASTRGFEDAWRPEAVDANRRMTDGVHEAGARMLVQLNHHGAQAAPEGPDGPRPVYAPSRILSPSTGVATREASARDIAGFVEAWADAAERSRLGGFDGVELHMAHGYLLHQFLSPLYNRRTDAYGGDLEGRTRFPREVLRAVRARVGDDFTVGIRIVLHEHNPEGLDAGDLREAVAALRSEARIDFLDTAAGGYHDVHWVFPSSAMPVDWLRDDVAALKAANPDVPVFGVGAARSVEEAEEVLASGVADMVALTRGQLADPDLAARLLTGATDGIRHCIRLNQGCLGRGSQGLPVSCTVNPEAGRELEAAPERAARPARWTVVGGGPAGMRAALDLARLGHAVTLLEREARLGGQLLRAARVPGRDSVSLLATDLERDVRAAGVEVRLGEPATLAAIRATAPDRVALAVGAVPPAGGGAAIDEAFAGARPATVDAWRAMDDPAALGERVLVVDDDGTAHASGVLLALVAGGASVELVTPFERLLPHVGTGYERQLVLRTLAAGRFRRIAGARARRGEGGWVAVDALTGHEAPLAEPTAIVALTPREAVRLDGLDAELLEAELGVPVSAIGDALSPRGIDAAIAEAWRLAQGSADD</sequence>
<dbReference type="InterPro" id="IPR001155">
    <property type="entry name" value="OxRdtase_FMN_N"/>
</dbReference>
<reference evidence="11 12" key="1">
    <citation type="submission" date="2019-08" db="EMBL/GenBank/DDBJ databases">
        <title>Agrococcus lahaulensis sp. nov., isolated from a cold desert of the Indian Himalayas.</title>
        <authorList>
            <person name="Qu J.H."/>
        </authorList>
    </citation>
    <scope>NUCLEOTIDE SEQUENCE [LARGE SCALE GENOMIC DNA]</scope>
    <source>
        <strain evidence="11 12">NS18</strain>
    </source>
</reference>
<dbReference type="PANTHER" id="PTHR42917:SF2">
    <property type="entry name" value="2,4-DIENOYL-COA REDUCTASE [(2E)-ENOYL-COA-PRODUCING]"/>
    <property type="match status" value="1"/>
</dbReference>
<dbReference type="Gene3D" id="3.50.50.60">
    <property type="entry name" value="FAD/NAD(P)-binding domain"/>
    <property type="match status" value="1"/>
</dbReference>